<evidence type="ECO:0000313" key="3">
    <source>
        <dbReference type="Proteomes" id="UP000424527"/>
    </source>
</evidence>
<accession>A0A6G0HJ84</accession>
<dbReference type="InterPro" id="IPR043502">
    <property type="entry name" value="DNA/RNA_pol_sf"/>
</dbReference>
<sequence length="220" mass="25205">MLMGRKPRSHLDLLHPDVGARREEKKSRKGGETKSFFKPGDWVFNKDFSQGPPWLPGVICRQTGPVSFMVDLWDSRQIRRHQGHLRSGYLSTLHGQFAPKHSPCVYLDNILVTGGTEEEHLSNLGKVLKRMADAGLWLKSRDHHEAPLDHQPLQPPHHFHFRSTHGRGLVVRGQGSTWILQDAHSKWLDAHVKHYYLSHHKDAQGHLCYSRIAHLGKQTN</sequence>
<feature type="region of interest" description="Disordered" evidence="1">
    <location>
        <begin position="1"/>
        <end position="34"/>
    </location>
</feature>
<dbReference type="EMBL" id="REGW02000023">
    <property type="protein sequence ID" value="KAE8279153.1"/>
    <property type="molecule type" value="Genomic_DNA"/>
</dbReference>
<protein>
    <submittedName>
        <fullName evidence="2">Uncharacterized protein</fullName>
    </submittedName>
</protein>
<dbReference type="Proteomes" id="UP000424527">
    <property type="component" value="Unassembled WGS sequence"/>
</dbReference>
<gene>
    <name evidence="2" type="ORF">D5F01_LYC22739</name>
</gene>
<organism evidence="2 3">
    <name type="scientific">Larimichthys crocea</name>
    <name type="common">Large yellow croaker</name>
    <name type="synonym">Pseudosciaena crocea</name>
    <dbReference type="NCBI Taxonomy" id="215358"/>
    <lineage>
        <taxon>Eukaryota</taxon>
        <taxon>Metazoa</taxon>
        <taxon>Chordata</taxon>
        <taxon>Craniata</taxon>
        <taxon>Vertebrata</taxon>
        <taxon>Euteleostomi</taxon>
        <taxon>Actinopterygii</taxon>
        <taxon>Neopterygii</taxon>
        <taxon>Teleostei</taxon>
        <taxon>Neoteleostei</taxon>
        <taxon>Acanthomorphata</taxon>
        <taxon>Eupercaria</taxon>
        <taxon>Sciaenidae</taxon>
        <taxon>Larimichthys</taxon>
    </lineage>
</organism>
<feature type="compositionally biased region" description="Basic and acidic residues" evidence="1">
    <location>
        <begin position="9"/>
        <end position="32"/>
    </location>
</feature>
<evidence type="ECO:0000256" key="1">
    <source>
        <dbReference type="SAM" id="MobiDB-lite"/>
    </source>
</evidence>
<reference evidence="2 3" key="1">
    <citation type="submission" date="2019-07" db="EMBL/GenBank/DDBJ databases">
        <title>Chromosome genome assembly for large yellow croaker.</title>
        <authorList>
            <person name="Xiao S."/>
        </authorList>
    </citation>
    <scope>NUCLEOTIDE SEQUENCE [LARGE SCALE GENOMIC DNA]</scope>
    <source>
        <strain evidence="2">JMULYC20181020</strain>
        <tissue evidence="2">Muscle</tissue>
    </source>
</reference>
<proteinExistence type="predicted"/>
<name>A0A6G0HJ84_LARCR</name>
<comment type="caution">
    <text evidence="2">The sequence shown here is derived from an EMBL/GenBank/DDBJ whole genome shotgun (WGS) entry which is preliminary data.</text>
</comment>
<evidence type="ECO:0000313" key="2">
    <source>
        <dbReference type="EMBL" id="KAE8279153.1"/>
    </source>
</evidence>
<keyword evidence="3" id="KW-1185">Reference proteome</keyword>
<dbReference type="InterPro" id="IPR043128">
    <property type="entry name" value="Rev_trsase/Diguanyl_cyclase"/>
</dbReference>
<dbReference type="SUPFAM" id="SSF56672">
    <property type="entry name" value="DNA/RNA polymerases"/>
    <property type="match status" value="1"/>
</dbReference>
<dbReference type="Gene3D" id="3.30.70.270">
    <property type="match status" value="1"/>
</dbReference>
<dbReference type="AlphaFoldDB" id="A0A6G0HJ84"/>